<dbReference type="InterPro" id="IPR058625">
    <property type="entry name" value="MdtA-like_BSH"/>
</dbReference>
<accession>A0A5B8LIM0</accession>
<evidence type="ECO:0000259" key="5">
    <source>
        <dbReference type="Pfam" id="PF25963"/>
    </source>
</evidence>
<dbReference type="Pfam" id="PF25876">
    <property type="entry name" value="HH_MFP_RND"/>
    <property type="match status" value="1"/>
</dbReference>
<dbReference type="OrthoDB" id="9811754at2"/>
<dbReference type="KEGG" id="spai:FPZ24_09445"/>
<dbReference type="Gene3D" id="1.10.287.470">
    <property type="entry name" value="Helix hairpin bin"/>
    <property type="match status" value="1"/>
</dbReference>
<comment type="subcellular location">
    <subcellularLocation>
        <location evidence="1">Cell envelope</location>
    </subcellularLocation>
</comment>
<dbReference type="GO" id="GO:0030313">
    <property type="term" value="C:cell envelope"/>
    <property type="evidence" value="ECO:0007669"/>
    <property type="project" value="UniProtKB-SubCell"/>
</dbReference>
<dbReference type="EMBL" id="CP042306">
    <property type="protein sequence ID" value="QDZ07689.1"/>
    <property type="molecule type" value="Genomic_DNA"/>
</dbReference>
<feature type="domain" description="Multidrug resistance protein MdtA-like alpha-helical hairpin" evidence="3">
    <location>
        <begin position="138"/>
        <end position="201"/>
    </location>
</feature>
<dbReference type="Pfam" id="PF25917">
    <property type="entry name" value="BSH_RND"/>
    <property type="match status" value="1"/>
</dbReference>
<dbReference type="Proteomes" id="UP000315673">
    <property type="component" value="Chromosome"/>
</dbReference>
<protein>
    <submittedName>
        <fullName evidence="6">HlyD family secretion protein</fullName>
    </submittedName>
</protein>
<name>A0A5B8LIM0_9SPHN</name>
<evidence type="ECO:0000259" key="4">
    <source>
        <dbReference type="Pfam" id="PF25917"/>
    </source>
</evidence>
<dbReference type="RefSeq" id="WP_146571415.1">
    <property type="nucleotide sequence ID" value="NZ_CP042306.1"/>
</dbReference>
<evidence type="ECO:0000313" key="6">
    <source>
        <dbReference type="EMBL" id="QDZ07689.1"/>
    </source>
</evidence>
<dbReference type="Gene3D" id="2.40.30.170">
    <property type="match status" value="1"/>
</dbReference>
<dbReference type="PANTHER" id="PTHR30386">
    <property type="entry name" value="MEMBRANE FUSION SUBUNIT OF EMRAB-TOLC MULTIDRUG EFFLUX PUMP"/>
    <property type="match status" value="1"/>
</dbReference>
<dbReference type="InterPro" id="IPR058634">
    <property type="entry name" value="AaeA-lik-b-barrel"/>
</dbReference>
<organism evidence="6 7">
    <name type="scientific">Sphingomonas panacisoli</name>
    <dbReference type="NCBI Taxonomy" id="1813879"/>
    <lineage>
        <taxon>Bacteria</taxon>
        <taxon>Pseudomonadati</taxon>
        <taxon>Pseudomonadota</taxon>
        <taxon>Alphaproteobacteria</taxon>
        <taxon>Sphingomonadales</taxon>
        <taxon>Sphingomonadaceae</taxon>
        <taxon>Sphingomonas</taxon>
    </lineage>
</organism>
<reference evidence="6 7" key="1">
    <citation type="submission" date="2019-07" db="EMBL/GenBank/DDBJ databases">
        <title>Full genome sequence of Sphingomonas sp. 4R-6-7(HKS19).</title>
        <authorList>
            <person name="Im W.-T."/>
        </authorList>
    </citation>
    <scope>NUCLEOTIDE SEQUENCE [LARGE SCALE GENOMIC DNA]</scope>
    <source>
        <strain evidence="6 7">HKS19</strain>
    </source>
</reference>
<keyword evidence="2" id="KW-1133">Transmembrane helix</keyword>
<dbReference type="InterPro" id="IPR050739">
    <property type="entry name" value="MFP"/>
</dbReference>
<dbReference type="PANTHER" id="PTHR30386:SF19">
    <property type="entry name" value="MULTIDRUG EXPORT PROTEIN EMRA-RELATED"/>
    <property type="match status" value="1"/>
</dbReference>
<keyword evidence="2" id="KW-0472">Membrane</keyword>
<dbReference type="Pfam" id="PF25963">
    <property type="entry name" value="Beta-barrel_AAEA"/>
    <property type="match status" value="1"/>
</dbReference>
<keyword evidence="7" id="KW-1185">Reference proteome</keyword>
<dbReference type="Gene3D" id="2.40.50.100">
    <property type="match status" value="1"/>
</dbReference>
<dbReference type="SUPFAM" id="SSF111369">
    <property type="entry name" value="HlyD-like secretion proteins"/>
    <property type="match status" value="3"/>
</dbReference>
<dbReference type="GO" id="GO:0055085">
    <property type="term" value="P:transmembrane transport"/>
    <property type="evidence" value="ECO:0007669"/>
    <property type="project" value="InterPro"/>
</dbReference>
<feature type="domain" description="p-hydroxybenzoic acid efflux pump subunit AaeA-like beta-barrel" evidence="5">
    <location>
        <begin position="269"/>
        <end position="358"/>
    </location>
</feature>
<feature type="transmembrane region" description="Helical" evidence="2">
    <location>
        <begin position="39"/>
        <end position="58"/>
    </location>
</feature>
<dbReference type="InterPro" id="IPR058624">
    <property type="entry name" value="MdtA-like_HH"/>
</dbReference>
<sequence length="364" mass="37839">MADADPKIPPQGDRVAAANVIESVEAPAPAPKQRRWGRIGLMAAVPLLLAAVAGYFYLTGGRYVSTDNAYVQQDTISISPDVSGRIVQVNVKENQRVKAGDVLFVIDQEPYKLALAQADAALATARVQVATMSTDTGSANADVASANADIKLAQATYDRQATLMKQGFTTRAAFDAAAQQVAAARARLATAQASVAKAQVQVGSGVAGSGVPAAVAVALAEREKALLNLNRTVVRAPRDGIISQTNRLQVGNITPSGVPALSLVAQAPWVTANFKETDLANMRVGQPAELTFDAYPGVKVCGRVQSIGAETGSASSILPAQNATGNWVKVTQRVPVRIAITCKTDRALIAGLSSDVSIDTKPNG</sequence>
<evidence type="ECO:0000256" key="1">
    <source>
        <dbReference type="ARBA" id="ARBA00004196"/>
    </source>
</evidence>
<proteinExistence type="predicted"/>
<evidence type="ECO:0000313" key="7">
    <source>
        <dbReference type="Proteomes" id="UP000315673"/>
    </source>
</evidence>
<keyword evidence="2" id="KW-0812">Transmembrane</keyword>
<gene>
    <name evidence="6" type="ORF">FPZ24_09445</name>
</gene>
<dbReference type="AlphaFoldDB" id="A0A5B8LIM0"/>
<evidence type="ECO:0000256" key="2">
    <source>
        <dbReference type="SAM" id="Phobius"/>
    </source>
</evidence>
<feature type="domain" description="Multidrug resistance protein MdtA-like barrel-sandwich hybrid" evidence="4">
    <location>
        <begin position="75"/>
        <end position="262"/>
    </location>
</feature>
<evidence type="ECO:0000259" key="3">
    <source>
        <dbReference type="Pfam" id="PF25876"/>
    </source>
</evidence>